<dbReference type="AlphaFoldDB" id="D2Q9W5"/>
<keyword evidence="3" id="KW-1185">Reference proteome</keyword>
<name>D2Q9W5_BIFDB</name>
<feature type="compositionally biased region" description="Gly residues" evidence="1">
    <location>
        <begin position="105"/>
        <end position="117"/>
    </location>
</feature>
<organism evidence="2 3">
    <name type="scientific">Bifidobacterium dentium (strain ATCC 27534 / DSM 20436 / JCM 1195 / Bd1)</name>
    <dbReference type="NCBI Taxonomy" id="401473"/>
    <lineage>
        <taxon>Bacteria</taxon>
        <taxon>Bacillati</taxon>
        <taxon>Actinomycetota</taxon>
        <taxon>Actinomycetes</taxon>
        <taxon>Bifidobacteriales</taxon>
        <taxon>Bifidobacteriaceae</taxon>
        <taxon>Bifidobacterium</taxon>
    </lineage>
</organism>
<gene>
    <name evidence="2" type="ordered locus">BDP_0954</name>
</gene>
<proteinExistence type="predicted"/>
<accession>D2Q9W5</accession>
<feature type="compositionally biased region" description="Basic and acidic residues" evidence="1">
    <location>
        <begin position="73"/>
        <end position="103"/>
    </location>
</feature>
<dbReference type="GeneID" id="31606163"/>
<feature type="region of interest" description="Disordered" evidence="1">
    <location>
        <begin position="69"/>
        <end position="156"/>
    </location>
</feature>
<sequence>MASMMRCLGYPKSKALFTAWIDGLAPGQHRLRHGPVPEELRCKAVVAVASGGPESCEVATELDVDPSAVGKLEAADARPVRGEDHDRTDHEARKAWETKKNGTRETGGGTGAGGEAGRAGRFGDARGVGCGARRQDPSRGKRYERSGTQNGRHAGHNCGNILRWHRIKESHGGEFSINGFLNHYPDFLSMTRTGRILAIETKGEMLKGDDSRDKLSLGNMWANAVGDGYRYFMVFENDPLDGPGSYTLKESERYPEPSGMTGTAMSVDAFSSRLPYGWRWF</sequence>
<evidence type="ECO:0000313" key="2">
    <source>
        <dbReference type="EMBL" id="ADB09601.1"/>
    </source>
</evidence>
<dbReference type="KEGG" id="bde:BDP_0954"/>
<dbReference type="EMBL" id="CP001750">
    <property type="protein sequence ID" value="ADB09601.1"/>
    <property type="molecule type" value="Genomic_DNA"/>
</dbReference>
<dbReference type="eggNOG" id="COG3587">
    <property type="taxonomic scope" value="Bacteria"/>
</dbReference>
<evidence type="ECO:0000313" key="3">
    <source>
        <dbReference type="Proteomes" id="UP000008693"/>
    </source>
</evidence>
<reference evidence="2 3" key="1">
    <citation type="journal article" date="2009" name="PLoS Genet.">
        <title>The Bifidobacterium dentium Bd1 genome sequence reflects its genetic adaptation to the human oral cavity.</title>
        <authorList>
            <person name="Ventura M."/>
            <person name="Turroni F."/>
            <person name="Zomer A."/>
            <person name="Foroni E."/>
            <person name="Giubellini V."/>
            <person name="Bottacini F."/>
            <person name="Canchaya C."/>
            <person name="Claesson M.J."/>
            <person name="He F."/>
            <person name="Mantzourani M."/>
            <person name="Mulas L."/>
            <person name="Ferrarini A."/>
            <person name="Gao B."/>
            <person name="Delledonne M."/>
            <person name="Henrissat B."/>
            <person name="Coutinho P."/>
            <person name="Oggioni M."/>
            <person name="Gupta R.S."/>
            <person name="Zhang Z."/>
            <person name="Beighton D."/>
            <person name="Fitzgerald G.F."/>
            <person name="O'Toole P.W."/>
            <person name="van Sinderen D."/>
        </authorList>
    </citation>
    <scope>NUCLEOTIDE SEQUENCE [LARGE SCALE GENOMIC DNA]</scope>
    <source>
        <strain evidence="3">ATCC 27534 / DSM 20436 / JCM 1195 / Bd1</strain>
    </source>
</reference>
<protein>
    <submittedName>
        <fullName evidence="2">Uncharacterized protein</fullName>
    </submittedName>
</protein>
<feature type="compositionally biased region" description="Basic and acidic residues" evidence="1">
    <location>
        <begin position="133"/>
        <end position="145"/>
    </location>
</feature>
<dbReference type="Proteomes" id="UP000008693">
    <property type="component" value="Chromosome"/>
</dbReference>
<evidence type="ECO:0000256" key="1">
    <source>
        <dbReference type="SAM" id="MobiDB-lite"/>
    </source>
</evidence>
<dbReference type="HOGENOM" id="CLU_989246_0_0_11"/>
<dbReference type="RefSeq" id="WP_012902088.1">
    <property type="nucleotide sequence ID" value="NC_013714.1"/>
</dbReference>